<evidence type="ECO:0000256" key="4">
    <source>
        <dbReference type="SAM" id="Phobius"/>
    </source>
</evidence>
<dbReference type="PANTHER" id="PTHR43531:SF11">
    <property type="entry name" value="METHYL-ACCEPTING CHEMOTAXIS PROTEIN 3"/>
    <property type="match status" value="1"/>
</dbReference>
<accession>A0ABV1BWQ7</accession>
<dbReference type="PANTHER" id="PTHR43531">
    <property type="entry name" value="PROTEIN ICFG"/>
    <property type="match status" value="1"/>
</dbReference>
<dbReference type="Pfam" id="PF00015">
    <property type="entry name" value="MCPsignal"/>
    <property type="match status" value="1"/>
</dbReference>
<gene>
    <name evidence="7" type="ORF">WMO14_08710</name>
</gene>
<dbReference type="SUPFAM" id="SSF58104">
    <property type="entry name" value="Methyl-accepting chemotaxis protein (MCP) signaling domain"/>
    <property type="match status" value="1"/>
</dbReference>
<feature type="transmembrane region" description="Helical" evidence="4">
    <location>
        <begin position="337"/>
        <end position="357"/>
    </location>
</feature>
<keyword evidence="4" id="KW-1133">Transmembrane helix</keyword>
<evidence type="ECO:0000313" key="7">
    <source>
        <dbReference type="EMBL" id="MEQ2379959.1"/>
    </source>
</evidence>
<name>A0ABV1BWQ7_9FIRM</name>
<dbReference type="Gene3D" id="3.30.450.20">
    <property type="entry name" value="PAS domain"/>
    <property type="match status" value="2"/>
</dbReference>
<sequence length="711" mass="76623">MSKEHTEKNAAVEGFKNKQLTYKISVAVGILLVACLTVMIAISATIAAKFMNSSISGEFDGIAQQNGVSVQEVLDRASDVANILQNYITERYDDYAKTGYTGETVKSEVYDVQLQKMNKEIEQFMISVANTSVTSSESIAGVGVFFEPNAFDPAIKDYTIYVSESDAQSGKVQSYGEYSSYGSKDYYKNAAASQQSSFTSPYKDQGINMVSASFPIVYHGKTQGVILVDINVDTFSGLRSTDDKYNTMYVDVLMGDGTFVYDSESDEYVGKKLSDVLPAKEYAKIQKGIDTGSSFSVTTKKDDGSKVERYYAPIKAVNQTWWAASALNKTDLERNTIILVVFMIVISIITLVIIIVISNKLIKKYIKPIDDVVAVADQLAMGDFSVNIKKNYNDEIGQLAEKFDNMAGRLSAIIKDLTRGLKEMAGGNFNISPNVEHIGDFKDIEVALVKVITDLSSTLSEINGVADMVASNASQLSDGAQAITEGATDQASSVQELQSTIANVADQVDMNAHNANKANEMAKAVGDQIIESNNQVQQIVHAMEVITENSKHISSIINTIDEIASSTNLLALNASIEAARAGEEGRGFAVVATQVGNLAAQSADAAKSSGELIVQAINAVEEGKGMVDDAAAKLMESVEKTKELVENIEQISVASEQQAESLKQVSEAASQIAAVVEENTAMAEESSASSEELASQADRLKELVSAFKLMK</sequence>
<dbReference type="CDD" id="cd06225">
    <property type="entry name" value="HAMP"/>
    <property type="match status" value="1"/>
</dbReference>
<evidence type="ECO:0000256" key="2">
    <source>
        <dbReference type="ARBA" id="ARBA00029447"/>
    </source>
</evidence>
<dbReference type="Proteomes" id="UP001442364">
    <property type="component" value="Unassembled WGS sequence"/>
</dbReference>
<organism evidence="7 8">
    <name type="scientific">[Lactobacillus] rogosae</name>
    <dbReference type="NCBI Taxonomy" id="706562"/>
    <lineage>
        <taxon>Bacteria</taxon>
        <taxon>Bacillati</taxon>
        <taxon>Bacillota</taxon>
        <taxon>Clostridia</taxon>
        <taxon>Lachnospirales</taxon>
        <taxon>Lachnospiraceae</taxon>
        <taxon>Lachnospira</taxon>
    </lineage>
</organism>
<reference evidence="7 8" key="1">
    <citation type="submission" date="2024-03" db="EMBL/GenBank/DDBJ databases">
        <title>Human intestinal bacterial collection.</title>
        <authorList>
            <person name="Pauvert C."/>
            <person name="Hitch T.C.A."/>
            <person name="Clavel T."/>
        </authorList>
    </citation>
    <scope>NUCLEOTIDE SEQUENCE [LARGE SCALE GENOMIC DNA]</scope>
    <source>
        <strain evidence="7 8">CLA-AA-H255</strain>
    </source>
</reference>
<dbReference type="PROSITE" id="PS50111">
    <property type="entry name" value="CHEMOTAXIS_TRANSDUC_2"/>
    <property type="match status" value="1"/>
</dbReference>
<dbReference type="Gene3D" id="6.10.340.10">
    <property type="match status" value="1"/>
</dbReference>
<dbReference type="Pfam" id="PF22673">
    <property type="entry name" value="MCP-like_PDC_1"/>
    <property type="match status" value="1"/>
</dbReference>
<dbReference type="Pfam" id="PF00672">
    <property type="entry name" value="HAMP"/>
    <property type="match status" value="1"/>
</dbReference>
<keyword evidence="4" id="KW-0472">Membrane</keyword>
<comment type="caution">
    <text evidence="7">The sequence shown here is derived from an EMBL/GenBank/DDBJ whole genome shotgun (WGS) entry which is preliminary data.</text>
</comment>
<keyword evidence="3" id="KW-0807">Transducer</keyword>
<dbReference type="PROSITE" id="PS50885">
    <property type="entry name" value="HAMP"/>
    <property type="match status" value="1"/>
</dbReference>
<evidence type="ECO:0000313" key="8">
    <source>
        <dbReference type="Proteomes" id="UP001442364"/>
    </source>
</evidence>
<dbReference type="InterPro" id="IPR004089">
    <property type="entry name" value="MCPsignal_dom"/>
</dbReference>
<comment type="similarity">
    <text evidence="2">Belongs to the methyl-accepting chemotaxis (MCP) protein family.</text>
</comment>
<dbReference type="EMBL" id="JBBMER010000006">
    <property type="protein sequence ID" value="MEQ2379959.1"/>
    <property type="molecule type" value="Genomic_DNA"/>
</dbReference>
<evidence type="ECO:0000259" key="6">
    <source>
        <dbReference type="PROSITE" id="PS50885"/>
    </source>
</evidence>
<dbReference type="RefSeq" id="WP_349153683.1">
    <property type="nucleotide sequence ID" value="NZ_DAWDAH010000010.1"/>
</dbReference>
<dbReference type="CDD" id="cd11386">
    <property type="entry name" value="MCP_signal"/>
    <property type="match status" value="1"/>
</dbReference>
<feature type="domain" description="Methyl-accepting transducer" evidence="5">
    <location>
        <begin position="465"/>
        <end position="694"/>
    </location>
</feature>
<evidence type="ECO:0000256" key="1">
    <source>
        <dbReference type="ARBA" id="ARBA00022500"/>
    </source>
</evidence>
<feature type="transmembrane region" description="Helical" evidence="4">
    <location>
        <begin position="20"/>
        <end position="46"/>
    </location>
</feature>
<dbReference type="SMART" id="SM00304">
    <property type="entry name" value="HAMP"/>
    <property type="match status" value="1"/>
</dbReference>
<keyword evidence="8" id="KW-1185">Reference proteome</keyword>
<feature type="domain" description="HAMP" evidence="6">
    <location>
        <begin position="363"/>
        <end position="415"/>
    </location>
</feature>
<dbReference type="InterPro" id="IPR051310">
    <property type="entry name" value="MCP_chemotaxis"/>
</dbReference>
<dbReference type="SMART" id="SM00283">
    <property type="entry name" value="MA"/>
    <property type="match status" value="1"/>
</dbReference>
<dbReference type="Gene3D" id="1.10.287.950">
    <property type="entry name" value="Methyl-accepting chemotaxis protein"/>
    <property type="match status" value="1"/>
</dbReference>
<evidence type="ECO:0000256" key="3">
    <source>
        <dbReference type="PROSITE-ProRule" id="PRU00284"/>
    </source>
</evidence>
<dbReference type="PROSITE" id="PS51257">
    <property type="entry name" value="PROKAR_LIPOPROTEIN"/>
    <property type="match status" value="1"/>
</dbReference>
<evidence type="ECO:0000259" key="5">
    <source>
        <dbReference type="PROSITE" id="PS50111"/>
    </source>
</evidence>
<keyword evidence="1" id="KW-0145">Chemotaxis</keyword>
<protein>
    <submittedName>
        <fullName evidence="7">Methyl-accepting chemotaxis protein</fullName>
    </submittedName>
</protein>
<proteinExistence type="inferred from homology"/>
<keyword evidence="4" id="KW-0812">Transmembrane</keyword>
<dbReference type="CDD" id="cd12913">
    <property type="entry name" value="PDC1_MCP_like"/>
    <property type="match status" value="1"/>
</dbReference>
<dbReference type="InterPro" id="IPR003660">
    <property type="entry name" value="HAMP_dom"/>
</dbReference>